<feature type="domain" description="Ig-like" evidence="4">
    <location>
        <begin position="124"/>
        <end position="230"/>
    </location>
</feature>
<feature type="signal peptide" evidence="3">
    <location>
        <begin position="1"/>
        <end position="21"/>
    </location>
</feature>
<comment type="caution">
    <text evidence="5">The sequence shown here is derived from an EMBL/GenBank/DDBJ whole genome shotgun (WGS) entry which is preliminary data.</text>
</comment>
<keyword evidence="2" id="KW-0812">Transmembrane</keyword>
<evidence type="ECO:0000313" key="5">
    <source>
        <dbReference type="EMBL" id="PIK54524.1"/>
    </source>
</evidence>
<gene>
    <name evidence="5" type="ORF">BSL78_08598</name>
</gene>
<evidence type="ECO:0000256" key="1">
    <source>
        <dbReference type="SAM" id="MobiDB-lite"/>
    </source>
</evidence>
<feature type="chain" id="PRO_5013869889" description="Ig-like domain-containing protein" evidence="3">
    <location>
        <begin position="22"/>
        <end position="1123"/>
    </location>
</feature>
<evidence type="ECO:0000256" key="3">
    <source>
        <dbReference type="SAM" id="SignalP"/>
    </source>
</evidence>
<keyword evidence="3" id="KW-0732">Signal</keyword>
<proteinExistence type="predicted"/>
<reference evidence="5 6" key="1">
    <citation type="journal article" date="2017" name="PLoS Biol.">
        <title>The sea cucumber genome provides insights into morphological evolution and visceral regeneration.</title>
        <authorList>
            <person name="Zhang X."/>
            <person name="Sun L."/>
            <person name="Yuan J."/>
            <person name="Sun Y."/>
            <person name="Gao Y."/>
            <person name="Zhang L."/>
            <person name="Li S."/>
            <person name="Dai H."/>
            <person name="Hamel J.F."/>
            <person name="Liu C."/>
            <person name="Yu Y."/>
            <person name="Liu S."/>
            <person name="Lin W."/>
            <person name="Guo K."/>
            <person name="Jin S."/>
            <person name="Xu P."/>
            <person name="Storey K.B."/>
            <person name="Huan P."/>
            <person name="Zhang T."/>
            <person name="Zhou Y."/>
            <person name="Zhang J."/>
            <person name="Lin C."/>
            <person name="Li X."/>
            <person name="Xing L."/>
            <person name="Huo D."/>
            <person name="Sun M."/>
            <person name="Wang L."/>
            <person name="Mercier A."/>
            <person name="Li F."/>
            <person name="Yang H."/>
            <person name="Xiang J."/>
        </authorList>
    </citation>
    <scope>NUCLEOTIDE SEQUENCE [LARGE SCALE GENOMIC DNA]</scope>
    <source>
        <strain evidence="5">Shaxun</strain>
        <tissue evidence="5">Muscle</tissue>
    </source>
</reference>
<feature type="compositionally biased region" description="Polar residues" evidence="1">
    <location>
        <begin position="598"/>
        <end position="611"/>
    </location>
</feature>
<feature type="compositionally biased region" description="Basic and acidic residues" evidence="1">
    <location>
        <begin position="521"/>
        <end position="530"/>
    </location>
</feature>
<dbReference type="InterPro" id="IPR007110">
    <property type="entry name" value="Ig-like_dom"/>
</dbReference>
<dbReference type="Gene3D" id="2.60.40.10">
    <property type="entry name" value="Immunoglobulins"/>
    <property type="match status" value="2"/>
</dbReference>
<protein>
    <recommendedName>
        <fullName evidence="4">Ig-like domain-containing protein</fullName>
    </recommendedName>
</protein>
<sequence>MKLSHLCVILQILVAAQCVKSEVICQDTYKVVLRERAAVSCTYDISFHTVRWYRYGSDESFLRIDGQKKSGSGFTSGEFDIEANGTMIITEVDIKHEGNYTISVLGVDGRGTRQELQIYVIAHPKDIVIQHCDSSKSSKACDHVLKDELADIVLCIAKDARPAVDITWFRISPDGPHKVNTPDNYTRTLNKTTSLYTTQSVLSLDKNSFSLQYFICSVSGHALKDKTNVSILINGNVPYGNGKMEQKYVMEGDTVELFCPNMSYPLAYAKITMADRREEVWMRLNPSSQSDECFGQSICVFPTRGLISLTALNRYQDTSLECIYGNGKSAERHVTNVTVMVIPKASSTVINGCESFKNCSQSIPSRGRIKCSVFGVKPPVSLIMKANERSAGDIEFSEESNTIQKDYDSVTSSTHLSAAYEIQECVDLVKVTCLPSDNELQEYILASQVVLQIDKSTCSGGGHGALVAVLTVGFVLIVCAAVIFTYMYTKGHLSKVIARCSSQKQDSEEGTALNTDQTDGAQEKKVHQDSNEVTGDDPLSHQPLLQDDMNGKSKEDGKEFTHDHPHKDSKLSGNQPNEGEESTLADVPQISKAEEATQESAPQDQQTQINQPKEEDKSTQNGMPQESQTPKNESTEKETYLPGDSPEAPQVEVESNQSTQEEDSTPVEAPQTTNLDELVESFINEPSKKMYDLWRSILDSRNESLCIYLKRYIPDKMKMTEDTITAIMKFFATCKKNGWITSEESLDLVTITVEKQSIKLSLQGLGIAYALKQIDEKQYAKISKPLTPEFQISGRDLADSIIHYFITHEIPYPYFLQSMHDKFQGDRSKNKLSPLFKDIVQKATSKAKNMIFTDEVLNDLSNSQELSEIFLRALFFSVQEKTIDGSTCVDILKTSLRSNQITNADYHKSMNTCCKDGWLTGENVLSILHHSLDNRLDKETYFLLQMKSLLQDKKINLNQWVDELKLCRREGMVDRDSLHLQVKDFISNTTFGWTKEKWIKLVCELQDEKLLGSKKCSNLLQIIIDKHDMTEREMNSVLELPTFELTSVPKNILHKVKFKQQDEHPESSQLFGKQKHDGLADNVEMFSSDHYRTPSNPNPSLIPQGVLTVAIMRTYSQACCELG</sequence>
<dbReference type="Proteomes" id="UP000230750">
    <property type="component" value="Unassembled WGS sequence"/>
</dbReference>
<evidence type="ECO:0000313" key="6">
    <source>
        <dbReference type="Proteomes" id="UP000230750"/>
    </source>
</evidence>
<dbReference type="InterPro" id="IPR003599">
    <property type="entry name" value="Ig_sub"/>
</dbReference>
<feature type="compositionally biased region" description="Basic and acidic residues" evidence="1">
    <location>
        <begin position="549"/>
        <end position="570"/>
    </location>
</feature>
<name>A0A2G8L2P1_STIJA</name>
<evidence type="ECO:0000256" key="2">
    <source>
        <dbReference type="SAM" id="Phobius"/>
    </source>
</evidence>
<evidence type="ECO:0000259" key="4">
    <source>
        <dbReference type="PROSITE" id="PS50835"/>
    </source>
</evidence>
<accession>A0A2G8L2P1</accession>
<feature type="transmembrane region" description="Helical" evidence="2">
    <location>
        <begin position="465"/>
        <end position="489"/>
    </location>
</feature>
<organism evidence="5 6">
    <name type="scientific">Stichopus japonicus</name>
    <name type="common">Sea cucumber</name>
    <dbReference type="NCBI Taxonomy" id="307972"/>
    <lineage>
        <taxon>Eukaryota</taxon>
        <taxon>Metazoa</taxon>
        <taxon>Echinodermata</taxon>
        <taxon>Eleutherozoa</taxon>
        <taxon>Echinozoa</taxon>
        <taxon>Holothuroidea</taxon>
        <taxon>Aspidochirotacea</taxon>
        <taxon>Aspidochirotida</taxon>
        <taxon>Stichopodidae</taxon>
        <taxon>Apostichopus</taxon>
    </lineage>
</organism>
<keyword evidence="2" id="KW-0472">Membrane</keyword>
<dbReference type="EMBL" id="MRZV01000246">
    <property type="protein sequence ID" value="PIK54524.1"/>
    <property type="molecule type" value="Genomic_DNA"/>
</dbReference>
<keyword evidence="6" id="KW-1185">Reference proteome</keyword>
<keyword evidence="2" id="KW-1133">Transmembrane helix</keyword>
<dbReference type="SMART" id="SM00409">
    <property type="entry name" value="IG"/>
    <property type="match status" value="2"/>
</dbReference>
<dbReference type="AlphaFoldDB" id="A0A2G8L2P1"/>
<dbReference type="InterPro" id="IPR036179">
    <property type="entry name" value="Ig-like_dom_sf"/>
</dbReference>
<feature type="compositionally biased region" description="Polar residues" evidence="1">
    <location>
        <begin position="619"/>
        <end position="632"/>
    </location>
</feature>
<feature type="region of interest" description="Disordered" evidence="1">
    <location>
        <begin position="504"/>
        <end position="675"/>
    </location>
</feature>
<dbReference type="SUPFAM" id="SSF48726">
    <property type="entry name" value="Immunoglobulin"/>
    <property type="match status" value="1"/>
</dbReference>
<dbReference type="PROSITE" id="PS50835">
    <property type="entry name" value="IG_LIKE"/>
    <property type="match status" value="1"/>
</dbReference>
<dbReference type="InterPro" id="IPR013783">
    <property type="entry name" value="Ig-like_fold"/>
</dbReference>